<evidence type="ECO:0000313" key="2">
    <source>
        <dbReference type="Proteomes" id="UP000595636"/>
    </source>
</evidence>
<accession>A0A7T7RFY9</accession>
<dbReference type="KEGG" id="slf:JEQ17_41045"/>
<proteinExistence type="predicted"/>
<reference evidence="1 2" key="1">
    <citation type="submission" date="2020-12" db="EMBL/GenBank/DDBJ databases">
        <title>A novel species.</title>
        <authorList>
            <person name="Li K."/>
        </authorList>
    </citation>
    <scope>NUCLEOTIDE SEQUENCE [LARGE SCALE GENOMIC DNA]</scope>
    <source>
        <strain evidence="1 2">ZYC-3</strain>
    </source>
</reference>
<sequence length="75" mass="7839">MAAYTVAEAAYLQYTGDTGTVVEVNVTVAAVCRGCGHGTSRVVMDEDELEAALEPASVWASGHADECGVRHLRAV</sequence>
<dbReference type="EMBL" id="CP066831">
    <property type="protein sequence ID" value="QQM45166.1"/>
    <property type="molecule type" value="Genomic_DNA"/>
</dbReference>
<evidence type="ECO:0000313" key="1">
    <source>
        <dbReference type="EMBL" id="QQM45166.1"/>
    </source>
</evidence>
<name>A0A7T7RFY9_9ACTN</name>
<dbReference type="Proteomes" id="UP000595636">
    <property type="component" value="Chromosome"/>
</dbReference>
<organism evidence="1 2">
    <name type="scientific">Streptomyces liliifuscus</name>
    <dbReference type="NCBI Taxonomy" id="2797636"/>
    <lineage>
        <taxon>Bacteria</taxon>
        <taxon>Bacillati</taxon>
        <taxon>Actinomycetota</taxon>
        <taxon>Actinomycetes</taxon>
        <taxon>Kitasatosporales</taxon>
        <taxon>Streptomycetaceae</taxon>
        <taxon>Streptomyces</taxon>
    </lineage>
</organism>
<dbReference type="AlphaFoldDB" id="A0A7T7RFY9"/>
<dbReference type="RefSeq" id="WP_200399975.1">
    <property type="nucleotide sequence ID" value="NZ_CP066831.1"/>
</dbReference>
<keyword evidence="2" id="KW-1185">Reference proteome</keyword>
<gene>
    <name evidence="1" type="ORF">JEQ17_41045</name>
</gene>
<protein>
    <submittedName>
        <fullName evidence="1">Uncharacterized protein</fullName>
    </submittedName>
</protein>